<sequence>MSPSNWRFWGLAAVMGILSVLGGCAAVSQGLDQPMRVDVLSQTGEIIPDARCRAVNDKAKVRMRSGRVIGVRRSRADLMIQCTVDGQGVATGQAISRPNIGFLGNFVVAGGVIGAAVDDSAGTAYTYPTWIQMVIGEERLYDRSGHRDESLDTGTLVRKLDVAATKAAVLTGPVTAPVR</sequence>
<comment type="caution">
    <text evidence="1">The sequence shown here is derived from an EMBL/GenBank/DDBJ whole genome shotgun (WGS) entry which is preliminary data.</text>
</comment>
<accession>A0AAW8CTW2</accession>
<reference evidence="1" key="1">
    <citation type="submission" date="2023-07" db="EMBL/GenBank/DDBJ databases">
        <title>Sorghum-associated microbial communities from plants grown in Nebraska, USA.</title>
        <authorList>
            <person name="Schachtman D."/>
        </authorList>
    </citation>
    <scope>NUCLEOTIDE SEQUENCE</scope>
    <source>
        <strain evidence="1">DS3754</strain>
    </source>
</reference>
<dbReference type="EMBL" id="JAUSRD010000003">
    <property type="protein sequence ID" value="MDP9892716.1"/>
    <property type="molecule type" value="Genomic_DNA"/>
</dbReference>
<dbReference type="RefSeq" id="WP_307684526.1">
    <property type="nucleotide sequence ID" value="NZ_JAUSRD010000003.1"/>
</dbReference>
<gene>
    <name evidence="1" type="ORF">J2W31_001821</name>
</gene>
<evidence type="ECO:0008006" key="3">
    <source>
        <dbReference type="Google" id="ProtNLM"/>
    </source>
</evidence>
<proteinExistence type="predicted"/>
<organism evidence="1 2">
    <name type="scientific">Variovorax boronicumulans</name>
    <dbReference type="NCBI Taxonomy" id="436515"/>
    <lineage>
        <taxon>Bacteria</taxon>
        <taxon>Pseudomonadati</taxon>
        <taxon>Pseudomonadota</taxon>
        <taxon>Betaproteobacteria</taxon>
        <taxon>Burkholderiales</taxon>
        <taxon>Comamonadaceae</taxon>
        <taxon>Variovorax</taxon>
    </lineage>
</organism>
<dbReference type="AlphaFoldDB" id="A0AAW8CTW2"/>
<dbReference type="Proteomes" id="UP001242045">
    <property type="component" value="Unassembled WGS sequence"/>
</dbReference>
<evidence type="ECO:0000313" key="1">
    <source>
        <dbReference type="EMBL" id="MDP9892716.1"/>
    </source>
</evidence>
<protein>
    <recommendedName>
        <fullName evidence="3">Lipoprotein</fullName>
    </recommendedName>
</protein>
<name>A0AAW8CTW2_9BURK</name>
<dbReference type="PROSITE" id="PS51257">
    <property type="entry name" value="PROKAR_LIPOPROTEIN"/>
    <property type="match status" value="1"/>
</dbReference>
<evidence type="ECO:0000313" key="2">
    <source>
        <dbReference type="Proteomes" id="UP001242045"/>
    </source>
</evidence>